<accession>K0AXL2</accession>
<dbReference type="KEGG" id="cad:Curi_c08210"/>
<dbReference type="AlphaFoldDB" id="K0AXL2"/>
<proteinExistence type="predicted"/>
<evidence type="ECO:0000313" key="3">
    <source>
        <dbReference type="Proteomes" id="UP000006094"/>
    </source>
</evidence>
<name>K0AXL2_GOTA9</name>
<dbReference type="STRING" id="1128398.Curi_c08210"/>
<organism evidence="2 3">
    <name type="scientific">Gottschalkia acidurici (strain ATCC 7906 / DSM 604 / BCRC 14475 / CIP 104303 / KCTC 5404 / NCIMB 10678 / 9a)</name>
    <name type="common">Clostridium acidurici</name>
    <dbReference type="NCBI Taxonomy" id="1128398"/>
    <lineage>
        <taxon>Bacteria</taxon>
        <taxon>Bacillati</taxon>
        <taxon>Bacillota</taxon>
        <taxon>Tissierellia</taxon>
        <taxon>Tissierellales</taxon>
        <taxon>Gottschalkiaceae</taxon>
        <taxon>Gottschalkia</taxon>
    </lineage>
</organism>
<reference evidence="2 3" key="1">
    <citation type="journal article" date="2012" name="PLoS ONE">
        <title>The purine-utilizing bacterium Clostridium acidurici 9a: a genome-guided metabolic reconsideration.</title>
        <authorList>
            <person name="Hartwich K."/>
            <person name="Poehlein A."/>
            <person name="Daniel R."/>
        </authorList>
    </citation>
    <scope>NUCLEOTIDE SEQUENCE [LARGE SCALE GENOMIC DNA]</scope>
    <source>
        <strain evidence="3">ATCC 7906 / DSM 604 / BCRC 14475 / CIP 104303 / KCTC 5404 / NCIMB 10678 / 9a</strain>
    </source>
</reference>
<keyword evidence="1" id="KW-0812">Transmembrane</keyword>
<sequence length="57" mass="6426">MAIFGYILFIFATLVMFVPDNLYRRGKINTLEGLVKIKSVGTGLLFISVIFMLLGNR</sequence>
<evidence type="ECO:0000313" key="2">
    <source>
        <dbReference type="EMBL" id="AFS77894.1"/>
    </source>
</evidence>
<feature type="transmembrane region" description="Helical" evidence="1">
    <location>
        <begin position="35"/>
        <end position="54"/>
    </location>
</feature>
<keyword evidence="1" id="KW-0472">Membrane</keyword>
<keyword evidence="1" id="KW-1133">Transmembrane helix</keyword>
<protein>
    <submittedName>
        <fullName evidence="2">Uncharacterized protein</fullName>
    </submittedName>
</protein>
<feature type="transmembrane region" description="Helical" evidence="1">
    <location>
        <begin position="6"/>
        <end position="23"/>
    </location>
</feature>
<gene>
    <name evidence="2" type="ordered locus">Curi_c08210</name>
</gene>
<keyword evidence="3" id="KW-1185">Reference proteome</keyword>
<dbReference type="HOGENOM" id="CLU_2988369_0_0_9"/>
<dbReference type="RefSeq" id="WP_014967031.1">
    <property type="nucleotide sequence ID" value="NC_018664.1"/>
</dbReference>
<dbReference type="Proteomes" id="UP000006094">
    <property type="component" value="Chromosome"/>
</dbReference>
<evidence type="ECO:0000256" key="1">
    <source>
        <dbReference type="SAM" id="Phobius"/>
    </source>
</evidence>
<dbReference type="EMBL" id="CP003326">
    <property type="protein sequence ID" value="AFS77894.1"/>
    <property type="molecule type" value="Genomic_DNA"/>
</dbReference>